<dbReference type="EMBL" id="JYDS01000007">
    <property type="protein sequence ID" value="KRZ33787.1"/>
    <property type="molecule type" value="Genomic_DNA"/>
</dbReference>
<evidence type="ECO:0000313" key="2">
    <source>
        <dbReference type="Proteomes" id="UP000054805"/>
    </source>
</evidence>
<organism evidence="1 2">
    <name type="scientific">Trichinella pseudospiralis</name>
    <name type="common">Parasitic roundworm</name>
    <dbReference type="NCBI Taxonomy" id="6337"/>
    <lineage>
        <taxon>Eukaryota</taxon>
        <taxon>Metazoa</taxon>
        <taxon>Ecdysozoa</taxon>
        <taxon>Nematoda</taxon>
        <taxon>Enoplea</taxon>
        <taxon>Dorylaimia</taxon>
        <taxon>Trichinellida</taxon>
        <taxon>Trichinellidae</taxon>
        <taxon>Trichinella</taxon>
    </lineage>
</organism>
<gene>
    <name evidence="1" type="ORF">T4B_1495</name>
</gene>
<sequence length="63" mass="6824">MYISAKITPQNTYECPAKSAIGKRVGKRIERAVQITQIVACCEQGIGHAVVAKAVHSSDNIIR</sequence>
<comment type="caution">
    <text evidence="1">The sequence shown here is derived from an EMBL/GenBank/DDBJ whole genome shotgun (WGS) entry which is preliminary data.</text>
</comment>
<dbReference type="Proteomes" id="UP000054805">
    <property type="component" value="Unassembled WGS sequence"/>
</dbReference>
<name>A0A0V1JFL1_TRIPS</name>
<dbReference type="AlphaFoldDB" id="A0A0V1JFL1"/>
<evidence type="ECO:0000313" key="1">
    <source>
        <dbReference type="EMBL" id="KRZ33787.1"/>
    </source>
</evidence>
<proteinExistence type="predicted"/>
<protein>
    <submittedName>
        <fullName evidence="1">Uncharacterized protein</fullName>
    </submittedName>
</protein>
<reference evidence="1 2" key="1">
    <citation type="submission" date="2015-01" db="EMBL/GenBank/DDBJ databases">
        <title>Evolution of Trichinella species and genotypes.</title>
        <authorList>
            <person name="Korhonen P.K."/>
            <person name="Edoardo P."/>
            <person name="Giuseppe L.R."/>
            <person name="Gasser R.B."/>
        </authorList>
    </citation>
    <scope>NUCLEOTIDE SEQUENCE [LARGE SCALE GENOMIC DNA]</scope>
    <source>
        <strain evidence="1">ISS588</strain>
    </source>
</reference>
<keyword evidence="2" id="KW-1185">Reference proteome</keyword>
<accession>A0A0V1JFL1</accession>